<feature type="transmembrane region" description="Helical" evidence="1">
    <location>
        <begin position="212"/>
        <end position="229"/>
    </location>
</feature>
<dbReference type="SUPFAM" id="SSF52200">
    <property type="entry name" value="Toll/Interleukin receptor TIR domain"/>
    <property type="match status" value="1"/>
</dbReference>
<gene>
    <name evidence="3" type="ORF">A6770_22750</name>
</gene>
<dbReference type="Proteomes" id="UP000252107">
    <property type="component" value="Unassembled WGS sequence"/>
</dbReference>
<dbReference type="InterPro" id="IPR035897">
    <property type="entry name" value="Toll_tir_struct_dom_sf"/>
</dbReference>
<evidence type="ECO:0000313" key="3">
    <source>
        <dbReference type="EMBL" id="RCJ28570.1"/>
    </source>
</evidence>
<dbReference type="PROSITE" id="PS50104">
    <property type="entry name" value="TIR"/>
    <property type="match status" value="1"/>
</dbReference>
<reference evidence="3" key="1">
    <citation type="submission" date="2016-04" db="EMBL/GenBank/DDBJ databases">
        <authorList>
            <person name="Tabuchi Yagui T.R."/>
        </authorList>
    </citation>
    <scope>NUCLEOTIDE SEQUENCE [LARGE SCALE GENOMIC DNA]</scope>
    <source>
        <strain evidence="3">NIES-26</strain>
    </source>
</reference>
<evidence type="ECO:0000256" key="1">
    <source>
        <dbReference type="SAM" id="Phobius"/>
    </source>
</evidence>
<name>A0A367QY20_9NOSO</name>
<sequence>MLAKKLIKVFYCCSDSAKDKEKRQKIEEHLSSLKWGGVIEQWHSDMISPGKEREKEIDKHLKSAEIVLILISSEFIASYYHWEVLRRQAMEQHRKQISRVILILLYPVDDYWRKCTFPKIKVLPDNKRPITKRRLHDDAFTNIAKGIREVAEELIDPTYHIKKYLRQIAVGVMLIVKTTANTSIYLARETLSSFANLFNQSRYHRHRRSNNILVIVFVGLSVVTVIFILQSRNISEIPSSDPSVIPRSEPSPILSSTQIRNSTGWIRIGKVNNTSGSLTDGEPLLETSISTPVIPSSRTVVTVKYEVDLRKGKSSSSQFLQKLKPGEKVIIFNVEPIGKSSQNSPSIEVMAQVRKCNQTCK</sequence>
<keyword evidence="1" id="KW-0812">Transmembrane</keyword>
<dbReference type="Gene3D" id="3.40.50.10140">
    <property type="entry name" value="Toll/interleukin-1 receptor homology (TIR) domain"/>
    <property type="match status" value="1"/>
</dbReference>
<evidence type="ECO:0000313" key="4">
    <source>
        <dbReference type="Proteomes" id="UP000252107"/>
    </source>
</evidence>
<dbReference type="Pfam" id="PF13676">
    <property type="entry name" value="TIR_2"/>
    <property type="match status" value="1"/>
</dbReference>
<keyword evidence="4" id="KW-1185">Reference proteome</keyword>
<keyword evidence="1" id="KW-1133">Transmembrane helix</keyword>
<dbReference type="InterPro" id="IPR000157">
    <property type="entry name" value="TIR_dom"/>
</dbReference>
<evidence type="ECO:0000259" key="2">
    <source>
        <dbReference type="PROSITE" id="PS50104"/>
    </source>
</evidence>
<dbReference type="AlphaFoldDB" id="A0A367QY20"/>
<protein>
    <recommendedName>
        <fullName evidence="2">TIR domain-containing protein</fullName>
    </recommendedName>
</protein>
<feature type="domain" description="TIR" evidence="2">
    <location>
        <begin position="5"/>
        <end position="154"/>
    </location>
</feature>
<dbReference type="EMBL" id="LXQD01000296">
    <property type="protein sequence ID" value="RCJ28570.1"/>
    <property type="molecule type" value="Genomic_DNA"/>
</dbReference>
<accession>A0A367QY20</accession>
<keyword evidence="1" id="KW-0472">Membrane</keyword>
<comment type="caution">
    <text evidence="3">The sequence shown here is derived from an EMBL/GenBank/DDBJ whole genome shotgun (WGS) entry which is preliminary data.</text>
</comment>
<dbReference type="GO" id="GO:0007165">
    <property type="term" value="P:signal transduction"/>
    <property type="evidence" value="ECO:0007669"/>
    <property type="project" value="InterPro"/>
</dbReference>
<proteinExistence type="predicted"/>
<organism evidence="3 4">
    <name type="scientific">Nostoc minutum NIES-26</name>
    <dbReference type="NCBI Taxonomy" id="1844469"/>
    <lineage>
        <taxon>Bacteria</taxon>
        <taxon>Bacillati</taxon>
        <taxon>Cyanobacteriota</taxon>
        <taxon>Cyanophyceae</taxon>
        <taxon>Nostocales</taxon>
        <taxon>Nostocaceae</taxon>
        <taxon>Nostoc</taxon>
    </lineage>
</organism>